<dbReference type="GO" id="GO:0005351">
    <property type="term" value="F:carbohydrate:proton symporter activity"/>
    <property type="evidence" value="ECO:0007669"/>
    <property type="project" value="TreeGrafter"/>
</dbReference>
<dbReference type="InterPro" id="IPR036259">
    <property type="entry name" value="MFS_trans_sf"/>
</dbReference>
<keyword evidence="5 10" id="KW-1133">Transmembrane helix</keyword>
<reference evidence="12 13" key="1">
    <citation type="submission" date="2018-08" db="EMBL/GenBank/DDBJ databases">
        <title>Draft genome of the lignicolous fungus Coniochaeta pulveracea.</title>
        <authorList>
            <person name="Borstlap C.J."/>
            <person name="De Witt R.N."/>
            <person name="Botha A."/>
            <person name="Volschenk H."/>
        </authorList>
    </citation>
    <scope>NUCLEOTIDE SEQUENCE [LARGE SCALE GENOMIC DNA]</scope>
    <source>
        <strain evidence="12 13">CAB683</strain>
    </source>
</reference>
<dbReference type="Proteomes" id="UP000275385">
    <property type="component" value="Unassembled WGS sequence"/>
</dbReference>
<keyword evidence="13" id="KW-1185">Reference proteome</keyword>
<comment type="similarity">
    <text evidence="2 8">Belongs to the major facilitator superfamily. Sugar transporter (TC 2.A.1.1) family.</text>
</comment>
<evidence type="ECO:0000256" key="1">
    <source>
        <dbReference type="ARBA" id="ARBA00004141"/>
    </source>
</evidence>
<organism evidence="12 13">
    <name type="scientific">Coniochaeta pulveracea</name>
    <dbReference type="NCBI Taxonomy" id="177199"/>
    <lineage>
        <taxon>Eukaryota</taxon>
        <taxon>Fungi</taxon>
        <taxon>Dikarya</taxon>
        <taxon>Ascomycota</taxon>
        <taxon>Pezizomycotina</taxon>
        <taxon>Sordariomycetes</taxon>
        <taxon>Sordariomycetidae</taxon>
        <taxon>Coniochaetales</taxon>
        <taxon>Coniochaetaceae</taxon>
        <taxon>Coniochaeta</taxon>
    </lineage>
</organism>
<feature type="transmembrane region" description="Helical" evidence="10">
    <location>
        <begin position="106"/>
        <end position="128"/>
    </location>
</feature>
<comment type="caution">
    <text evidence="12">The sequence shown here is derived from an EMBL/GenBank/DDBJ whole genome shotgun (WGS) entry which is preliminary data.</text>
</comment>
<dbReference type="PROSITE" id="PS50850">
    <property type="entry name" value="MFS"/>
    <property type="match status" value="1"/>
</dbReference>
<dbReference type="PRINTS" id="PR00171">
    <property type="entry name" value="SUGRTRNSPORT"/>
</dbReference>
<feature type="transmembrane region" description="Helical" evidence="10">
    <location>
        <begin position="409"/>
        <end position="427"/>
    </location>
</feature>
<dbReference type="InterPro" id="IPR005829">
    <property type="entry name" value="Sugar_transporter_CS"/>
</dbReference>
<dbReference type="FunFam" id="1.20.1250.20:FF:000026">
    <property type="entry name" value="MFS quinate transporter QutD"/>
    <property type="match status" value="1"/>
</dbReference>
<dbReference type="SUPFAM" id="SSF103473">
    <property type="entry name" value="MFS general substrate transporter"/>
    <property type="match status" value="1"/>
</dbReference>
<feature type="region of interest" description="Disordered" evidence="9">
    <location>
        <begin position="499"/>
        <end position="521"/>
    </location>
</feature>
<dbReference type="NCBIfam" id="TIGR00879">
    <property type="entry name" value="SP"/>
    <property type="match status" value="1"/>
</dbReference>
<dbReference type="OrthoDB" id="4142200at2759"/>
<feature type="compositionally biased region" description="Basic and acidic residues" evidence="9">
    <location>
        <begin position="504"/>
        <end position="513"/>
    </location>
</feature>
<dbReference type="PANTHER" id="PTHR48022:SF47">
    <property type="entry name" value="MAJOR FACILITATOR SUPERFAMILY (MFS) PROFILE DOMAIN-CONTAINING PROTEIN"/>
    <property type="match status" value="1"/>
</dbReference>
<feature type="transmembrane region" description="Helical" evidence="10">
    <location>
        <begin position="12"/>
        <end position="37"/>
    </location>
</feature>
<dbReference type="PANTHER" id="PTHR48022">
    <property type="entry name" value="PLASTIDIC GLUCOSE TRANSPORTER 4"/>
    <property type="match status" value="1"/>
</dbReference>
<gene>
    <name evidence="12" type="ORF">DL546_000898</name>
</gene>
<evidence type="ECO:0000313" key="13">
    <source>
        <dbReference type="Proteomes" id="UP000275385"/>
    </source>
</evidence>
<dbReference type="Gene3D" id="1.20.1250.20">
    <property type="entry name" value="MFS general substrate transporter like domains"/>
    <property type="match status" value="1"/>
</dbReference>
<evidence type="ECO:0000256" key="4">
    <source>
        <dbReference type="ARBA" id="ARBA00022692"/>
    </source>
</evidence>
<feature type="transmembrane region" description="Helical" evidence="10">
    <location>
        <begin position="324"/>
        <end position="349"/>
    </location>
</feature>
<evidence type="ECO:0000256" key="10">
    <source>
        <dbReference type="SAM" id="Phobius"/>
    </source>
</evidence>
<feature type="transmembrane region" description="Helical" evidence="10">
    <location>
        <begin position="82"/>
        <end position="100"/>
    </location>
</feature>
<comment type="subcellular location">
    <subcellularLocation>
        <location evidence="1">Membrane</location>
        <topology evidence="1">Multi-pass membrane protein</topology>
    </subcellularLocation>
</comment>
<evidence type="ECO:0000313" key="12">
    <source>
        <dbReference type="EMBL" id="RKU40199.1"/>
    </source>
</evidence>
<evidence type="ECO:0000256" key="3">
    <source>
        <dbReference type="ARBA" id="ARBA00022448"/>
    </source>
</evidence>
<keyword evidence="3 8" id="KW-0813">Transport</keyword>
<sequence>MITLPKIYNVQFVALIATLGGMLFGFDISSMSAIVVTDQYINYFNNPSGVIQGAIGAALAAGSVLGSAIAGPLSDRFGRRDSIMFACLFWLIGTVVQVTTTSVGQLIAGRVLNGFTVGITSSQVPVYLAEIAHKDKRGSLVIIQQLAIEFGILIMYFIGYGCSYIDGSASFRTAWGIQFIPCFFLIIGLPFLPRSPRWLAKVGRDKEAIKTLADIQAHGNTEDTLVLAEWNEIVGAMRAEREAGKGWRKFFRNGMWKRTMAGISVQAWQQLAGANVIVYYLAYIAQMAGLRGDVAMVTSGIQYAVFIVFTGIMWLFIDKVGRRPLLVCGALGMGFCHFVVGGVMATHYVSVPGGVGGNANIVFAVRSGAPANTVIVFSYLLIVVYSLTLAPGCWIYAAEIWSLGTRATGMSMAALSNWVFNFALGMFTPPAFVNIQWRIFIIFGVLCVAAAVWFWVFYPETCGKTLEEIEIMFGSDGPRPWNTRRGESRLDAGIETARYGQRKAATEGDHSENLRAGAAKV</sequence>
<feature type="transmembrane region" description="Helical" evidence="10">
    <location>
        <begin position="369"/>
        <end position="397"/>
    </location>
</feature>
<dbReference type="GO" id="GO:0016020">
    <property type="term" value="C:membrane"/>
    <property type="evidence" value="ECO:0007669"/>
    <property type="project" value="UniProtKB-SubCell"/>
</dbReference>
<proteinExistence type="inferred from homology"/>
<evidence type="ECO:0000256" key="5">
    <source>
        <dbReference type="ARBA" id="ARBA00022989"/>
    </source>
</evidence>
<evidence type="ECO:0000256" key="7">
    <source>
        <dbReference type="ARBA" id="ARBA00023180"/>
    </source>
</evidence>
<feature type="transmembrane region" description="Helical" evidence="10">
    <location>
        <begin position="259"/>
        <end position="282"/>
    </location>
</feature>
<protein>
    <recommendedName>
        <fullName evidence="11">Major facilitator superfamily (MFS) profile domain-containing protein</fullName>
    </recommendedName>
</protein>
<dbReference type="EMBL" id="QVQW01000115">
    <property type="protein sequence ID" value="RKU40199.1"/>
    <property type="molecule type" value="Genomic_DNA"/>
</dbReference>
<dbReference type="InterPro" id="IPR003663">
    <property type="entry name" value="Sugar/inositol_transpt"/>
</dbReference>
<feature type="transmembrane region" description="Helical" evidence="10">
    <location>
        <begin position="140"/>
        <end position="161"/>
    </location>
</feature>
<dbReference type="InterPro" id="IPR020846">
    <property type="entry name" value="MFS_dom"/>
</dbReference>
<name>A0A420XXD0_9PEZI</name>
<dbReference type="PROSITE" id="PS00216">
    <property type="entry name" value="SUGAR_TRANSPORT_1"/>
    <property type="match status" value="1"/>
</dbReference>
<keyword evidence="6 10" id="KW-0472">Membrane</keyword>
<dbReference type="AlphaFoldDB" id="A0A420XXD0"/>
<feature type="transmembrane region" description="Helical" evidence="10">
    <location>
        <begin position="294"/>
        <end position="317"/>
    </location>
</feature>
<dbReference type="InterPro" id="IPR005828">
    <property type="entry name" value="MFS_sugar_transport-like"/>
</dbReference>
<keyword evidence="7" id="KW-0325">Glycoprotein</keyword>
<evidence type="ECO:0000256" key="8">
    <source>
        <dbReference type="RuleBase" id="RU003346"/>
    </source>
</evidence>
<keyword evidence="4 10" id="KW-0812">Transmembrane</keyword>
<feature type="transmembrane region" description="Helical" evidence="10">
    <location>
        <begin position="439"/>
        <end position="458"/>
    </location>
</feature>
<evidence type="ECO:0000259" key="11">
    <source>
        <dbReference type="PROSITE" id="PS50850"/>
    </source>
</evidence>
<evidence type="ECO:0000256" key="9">
    <source>
        <dbReference type="SAM" id="MobiDB-lite"/>
    </source>
</evidence>
<accession>A0A420XXD0</accession>
<dbReference type="Pfam" id="PF00083">
    <property type="entry name" value="Sugar_tr"/>
    <property type="match status" value="1"/>
</dbReference>
<feature type="transmembrane region" description="Helical" evidence="10">
    <location>
        <begin position="173"/>
        <end position="192"/>
    </location>
</feature>
<dbReference type="InterPro" id="IPR050360">
    <property type="entry name" value="MFS_Sugar_Transporters"/>
</dbReference>
<evidence type="ECO:0000256" key="6">
    <source>
        <dbReference type="ARBA" id="ARBA00023136"/>
    </source>
</evidence>
<evidence type="ECO:0000256" key="2">
    <source>
        <dbReference type="ARBA" id="ARBA00010992"/>
    </source>
</evidence>
<feature type="transmembrane region" description="Helical" evidence="10">
    <location>
        <begin position="49"/>
        <end position="70"/>
    </location>
</feature>
<dbReference type="PROSITE" id="PS00217">
    <property type="entry name" value="SUGAR_TRANSPORT_2"/>
    <property type="match status" value="1"/>
</dbReference>
<feature type="domain" description="Major facilitator superfamily (MFS) profile" evidence="11">
    <location>
        <begin position="13"/>
        <end position="462"/>
    </location>
</feature>